<organism evidence="2 3">
    <name type="scientific">Heminiphilus faecis</name>
    <dbReference type="NCBI Taxonomy" id="2601703"/>
    <lineage>
        <taxon>Bacteria</taxon>
        <taxon>Pseudomonadati</taxon>
        <taxon>Bacteroidota</taxon>
        <taxon>Bacteroidia</taxon>
        <taxon>Bacteroidales</taxon>
        <taxon>Muribaculaceae</taxon>
        <taxon>Heminiphilus</taxon>
    </lineage>
</organism>
<evidence type="ECO:0000313" key="3">
    <source>
        <dbReference type="Proteomes" id="UP001565200"/>
    </source>
</evidence>
<accession>A0ABV4CZD6</accession>
<dbReference type="InterPro" id="IPR050275">
    <property type="entry name" value="PGM_Phosphatase"/>
</dbReference>
<keyword evidence="3" id="KW-1185">Reference proteome</keyword>
<dbReference type="NCBIfam" id="TIGR03162">
    <property type="entry name" value="ribazole_cobC"/>
    <property type="match status" value="1"/>
</dbReference>
<gene>
    <name evidence="2" type="primary">cobC</name>
    <name evidence="2" type="ORF">AAK873_05445</name>
</gene>
<dbReference type="InterPro" id="IPR017578">
    <property type="entry name" value="Ribazole_CobC"/>
</dbReference>
<dbReference type="EMBL" id="JBCLPP010000011">
    <property type="protein sequence ID" value="MEY8245062.1"/>
    <property type="molecule type" value="Genomic_DNA"/>
</dbReference>
<evidence type="ECO:0000256" key="1">
    <source>
        <dbReference type="NCBIfam" id="TIGR03162"/>
    </source>
</evidence>
<dbReference type="Gene3D" id="3.40.50.1240">
    <property type="entry name" value="Phosphoglycerate mutase-like"/>
    <property type="match status" value="1"/>
</dbReference>
<protein>
    <recommendedName>
        <fullName evidence="1">Alpha-ribazole phosphatase</fullName>
        <ecNumber evidence="1">3.1.3.73</ecNumber>
    </recommendedName>
</protein>
<proteinExistence type="predicted"/>
<dbReference type="PANTHER" id="PTHR48100">
    <property type="entry name" value="BROAD-SPECIFICITY PHOSPHATASE YOR283W-RELATED"/>
    <property type="match status" value="1"/>
</dbReference>
<reference evidence="2 3" key="1">
    <citation type="submission" date="2024-03" db="EMBL/GenBank/DDBJ databases">
        <title>Mouse gut bacterial collection (mGBC) of GemPharmatech.</title>
        <authorList>
            <person name="He Y."/>
            <person name="Dong L."/>
            <person name="Wu D."/>
            <person name="Gao X."/>
            <person name="Lin Z."/>
        </authorList>
    </citation>
    <scope>NUCLEOTIDE SEQUENCE [LARGE SCALE GENOMIC DNA]</scope>
    <source>
        <strain evidence="2 3">54-13</strain>
    </source>
</reference>
<dbReference type="CDD" id="cd07067">
    <property type="entry name" value="HP_PGM_like"/>
    <property type="match status" value="1"/>
</dbReference>
<dbReference type="PANTHER" id="PTHR48100:SF1">
    <property type="entry name" value="HISTIDINE PHOSPHATASE FAMILY PROTEIN-RELATED"/>
    <property type="match status" value="1"/>
</dbReference>
<dbReference type="Pfam" id="PF00300">
    <property type="entry name" value="His_Phos_1"/>
    <property type="match status" value="1"/>
</dbReference>
<dbReference type="GO" id="GO:0043755">
    <property type="term" value="F:alpha-ribazole phosphatase activity"/>
    <property type="evidence" value="ECO:0007669"/>
    <property type="project" value="UniProtKB-EC"/>
</dbReference>
<dbReference type="SMART" id="SM00855">
    <property type="entry name" value="PGAM"/>
    <property type="match status" value="1"/>
</dbReference>
<sequence>MKVTFIRHTSVNVAPGTCYGQTDVALASTFPIEAESVKKRLEGRRFNRVFTSPLSRCWRLAEYCGYPGAIIDDRLMEMDFGAWEMQRFDSISDPRLQEWYDDYINVRATEGESFMDQRTRFMSFIEEITASSNEDDEVALFTHGGILIQAMMLYNGLTAEEAFNSQPSYGTIMTIEP</sequence>
<dbReference type="SUPFAM" id="SSF53254">
    <property type="entry name" value="Phosphoglycerate mutase-like"/>
    <property type="match status" value="1"/>
</dbReference>
<evidence type="ECO:0000313" key="2">
    <source>
        <dbReference type="EMBL" id="MEY8245062.1"/>
    </source>
</evidence>
<dbReference type="EC" id="3.1.3.73" evidence="1"/>
<keyword evidence="2" id="KW-0378">Hydrolase</keyword>
<dbReference type="RefSeq" id="WP_121699399.1">
    <property type="nucleotide sequence ID" value="NZ_JBCLPP010000011.1"/>
</dbReference>
<dbReference type="InterPro" id="IPR029033">
    <property type="entry name" value="His_PPase_superfam"/>
</dbReference>
<name>A0ABV4CZD6_9BACT</name>
<dbReference type="InterPro" id="IPR013078">
    <property type="entry name" value="His_Pase_superF_clade-1"/>
</dbReference>
<comment type="caution">
    <text evidence="2">The sequence shown here is derived from an EMBL/GenBank/DDBJ whole genome shotgun (WGS) entry which is preliminary data.</text>
</comment>
<dbReference type="Proteomes" id="UP001565200">
    <property type="component" value="Unassembled WGS sequence"/>
</dbReference>